<dbReference type="EMBL" id="LAZR01016387">
    <property type="protein sequence ID" value="KKM04746.1"/>
    <property type="molecule type" value="Genomic_DNA"/>
</dbReference>
<evidence type="ECO:0000256" key="1">
    <source>
        <dbReference type="SAM" id="MobiDB-lite"/>
    </source>
</evidence>
<feature type="compositionally biased region" description="Basic and acidic residues" evidence="1">
    <location>
        <begin position="278"/>
        <end position="293"/>
    </location>
</feature>
<feature type="compositionally biased region" description="Basic and acidic residues" evidence="1">
    <location>
        <begin position="88"/>
        <end position="99"/>
    </location>
</feature>
<proteinExistence type="predicted"/>
<feature type="region of interest" description="Disordered" evidence="1">
    <location>
        <begin position="278"/>
        <end position="301"/>
    </location>
</feature>
<protein>
    <submittedName>
        <fullName evidence="2">Uncharacterized protein</fullName>
    </submittedName>
</protein>
<reference evidence="2" key="1">
    <citation type="journal article" date="2015" name="Nature">
        <title>Complex archaea that bridge the gap between prokaryotes and eukaryotes.</title>
        <authorList>
            <person name="Spang A."/>
            <person name="Saw J.H."/>
            <person name="Jorgensen S.L."/>
            <person name="Zaremba-Niedzwiedzka K."/>
            <person name="Martijn J."/>
            <person name="Lind A.E."/>
            <person name="van Eijk R."/>
            <person name="Schleper C."/>
            <person name="Guy L."/>
            <person name="Ettema T.J."/>
        </authorList>
    </citation>
    <scope>NUCLEOTIDE SEQUENCE</scope>
</reference>
<feature type="compositionally biased region" description="Basic and acidic residues" evidence="1">
    <location>
        <begin position="49"/>
        <end position="79"/>
    </location>
</feature>
<gene>
    <name evidence="2" type="ORF">LCGC14_1761150</name>
</gene>
<sequence length="318" mass="34285">MADKPDTPAEPPDQEAKDLAELGAQIRGEALPTIVEGKDSVSPKGGEAPGEKETPEGEKPVDSQEKSQPEGEGGKKPGEGEEGGGQEDPLKDLAGNKDALKVLLEHPDLGPLLNSWNDRSAVAQVTSALERERPNIEANAKELEATRLEDAHFSEMTQEQVSEEITGDEKAAAAYARYQQRKEAGEAPNAQAIAQASQVYSYAVRVASVSSMLEDSELTAEVKETLKPEHFTHLKAEGIREWEKAVFQAIVDHTAADLTKEQLEEKFEAYKEEHLAEIDGERPAVVSGRKDGPSPDLIKTDSGTLLEGALSKISKKGS</sequence>
<evidence type="ECO:0000313" key="2">
    <source>
        <dbReference type="EMBL" id="KKM04746.1"/>
    </source>
</evidence>
<accession>A0A0F9JG24</accession>
<name>A0A0F9JG24_9ZZZZ</name>
<organism evidence="2">
    <name type="scientific">marine sediment metagenome</name>
    <dbReference type="NCBI Taxonomy" id="412755"/>
    <lineage>
        <taxon>unclassified sequences</taxon>
        <taxon>metagenomes</taxon>
        <taxon>ecological metagenomes</taxon>
    </lineage>
</organism>
<dbReference type="AlphaFoldDB" id="A0A0F9JG24"/>
<comment type="caution">
    <text evidence="2">The sequence shown here is derived from an EMBL/GenBank/DDBJ whole genome shotgun (WGS) entry which is preliminary data.</text>
</comment>
<feature type="region of interest" description="Disordered" evidence="1">
    <location>
        <begin position="1"/>
        <end position="99"/>
    </location>
</feature>